<dbReference type="GO" id="GO:0015074">
    <property type="term" value="P:DNA integration"/>
    <property type="evidence" value="ECO:0007669"/>
    <property type="project" value="UniProtKB-KW"/>
</dbReference>
<keyword evidence="2" id="KW-0238">DNA-binding</keyword>
<dbReference type="PANTHER" id="PTHR30349:SF88">
    <property type="entry name" value="BLL1584 PROTEIN"/>
    <property type="match status" value="1"/>
</dbReference>
<dbReference type="PROSITE" id="PS51898">
    <property type="entry name" value="TYR_RECOMBINASE"/>
    <property type="match status" value="1"/>
</dbReference>
<dbReference type="InterPro" id="IPR002104">
    <property type="entry name" value="Integrase_catalytic"/>
</dbReference>
<sequence>MPRPAKGARLHKFSHRPHWYIRDTGQPDQSTGCISRADAEKALAAYIATKGRKSAAADAHEIAVAEVLTIYAEEYAPTVAAPERIGYAIDALLPFWGALKVANVRGETCRRYAKARRTTQGCTDGESRPVSPATVRRELGTLQAALNYCHHEGYILSAPVVTLPDKTAPRERYLTRPEAARLIWAAYRGHKAAHVARFILIGLYTGTRKDALLRMGFAPNTVGGWFDLSNGIMYRMGEGERATNKRRAPAPIPRKLLGHLKRWNAHGARWAVEYQGARVGDIKKGFAKAAAAAGLDNVTPHTLKHTAITWALQGGADKWHVAGFFSTSIETIERVYGHHAPDHMESAKNALDGVSRAANRYK</sequence>
<accession>A0A3S3PEK9</accession>
<dbReference type="GO" id="GO:0006310">
    <property type="term" value="P:DNA recombination"/>
    <property type="evidence" value="ECO:0007669"/>
    <property type="project" value="UniProtKB-KW"/>
</dbReference>
<evidence type="ECO:0000313" key="5">
    <source>
        <dbReference type="EMBL" id="RWR50373.1"/>
    </source>
</evidence>
<dbReference type="PANTHER" id="PTHR30349">
    <property type="entry name" value="PHAGE INTEGRASE-RELATED"/>
    <property type="match status" value="1"/>
</dbReference>
<keyword evidence="1" id="KW-0229">DNA integration</keyword>
<evidence type="ECO:0000256" key="3">
    <source>
        <dbReference type="ARBA" id="ARBA00023172"/>
    </source>
</evidence>
<dbReference type="AlphaFoldDB" id="A0A3S3PEK9"/>
<dbReference type="InterPro" id="IPR010998">
    <property type="entry name" value="Integrase_recombinase_N"/>
</dbReference>
<protein>
    <submittedName>
        <fullName evidence="5">Integrase</fullName>
    </submittedName>
</protein>
<dbReference type="SUPFAM" id="SSF56349">
    <property type="entry name" value="DNA breaking-rejoining enzymes"/>
    <property type="match status" value="1"/>
</dbReference>
<dbReference type="EMBL" id="SAVA01000009">
    <property type="protein sequence ID" value="RWR50373.1"/>
    <property type="molecule type" value="Genomic_DNA"/>
</dbReference>
<dbReference type="InterPro" id="IPR050090">
    <property type="entry name" value="Tyrosine_recombinase_XerCD"/>
</dbReference>
<name>A0A3S3PEK9_9RHOB</name>
<dbReference type="Proteomes" id="UP000288071">
    <property type="component" value="Unassembled WGS sequence"/>
</dbReference>
<evidence type="ECO:0000313" key="6">
    <source>
        <dbReference type="Proteomes" id="UP000288071"/>
    </source>
</evidence>
<evidence type="ECO:0000256" key="1">
    <source>
        <dbReference type="ARBA" id="ARBA00022908"/>
    </source>
</evidence>
<evidence type="ECO:0000256" key="2">
    <source>
        <dbReference type="ARBA" id="ARBA00023125"/>
    </source>
</evidence>
<keyword evidence="3" id="KW-0233">DNA recombination</keyword>
<organism evidence="5 6">
    <name type="scientific">Paenirhodobacter huangdaonensis</name>
    <dbReference type="NCBI Taxonomy" id="2501515"/>
    <lineage>
        <taxon>Bacteria</taxon>
        <taxon>Pseudomonadati</taxon>
        <taxon>Pseudomonadota</taxon>
        <taxon>Alphaproteobacteria</taxon>
        <taxon>Rhodobacterales</taxon>
        <taxon>Rhodobacter group</taxon>
        <taxon>Paenirhodobacter</taxon>
    </lineage>
</organism>
<gene>
    <name evidence="5" type="ORF">EOW66_15345</name>
</gene>
<dbReference type="InterPro" id="IPR013762">
    <property type="entry name" value="Integrase-like_cat_sf"/>
</dbReference>
<keyword evidence="6" id="KW-1185">Reference proteome</keyword>
<evidence type="ECO:0000259" key="4">
    <source>
        <dbReference type="PROSITE" id="PS51898"/>
    </source>
</evidence>
<dbReference type="Gene3D" id="1.10.150.130">
    <property type="match status" value="1"/>
</dbReference>
<reference evidence="5" key="2">
    <citation type="submission" date="2019-01" db="EMBL/GenBank/DDBJ databases">
        <authorList>
            <person name="Li Y."/>
        </authorList>
    </citation>
    <scope>NUCLEOTIDE SEQUENCE [LARGE SCALE GENOMIC DNA]</scope>
    <source>
        <strain evidence="5">CGMCC 1.12963</strain>
    </source>
</reference>
<reference evidence="5" key="1">
    <citation type="submission" date="2019-01" db="EMBL/GenBank/DDBJ databases">
        <title>Sinorhodobacter populi sp. nov. isolated from the symptomatic bark tissue of Populus euramericana canker.</title>
        <authorList>
            <person name="Xu G."/>
        </authorList>
    </citation>
    <scope>NUCLEOTIDE SEQUENCE [LARGE SCALE GENOMIC DNA]</scope>
    <source>
        <strain evidence="5">CGMCC 1.12963</strain>
    </source>
</reference>
<dbReference type="GO" id="GO:0003677">
    <property type="term" value="F:DNA binding"/>
    <property type="evidence" value="ECO:0007669"/>
    <property type="project" value="UniProtKB-KW"/>
</dbReference>
<dbReference type="InterPro" id="IPR011010">
    <property type="entry name" value="DNA_brk_join_enz"/>
</dbReference>
<feature type="domain" description="Tyr recombinase" evidence="4">
    <location>
        <begin position="169"/>
        <end position="349"/>
    </location>
</feature>
<dbReference type="Gene3D" id="1.10.443.10">
    <property type="entry name" value="Intergrase catalytic core"/>
    <property type="match status" value="1"/>
</dbReference>
<proteinExistence type="predicted"/>
<comment type="caution">
    <text evidence="5">The sequence shown here is derived from an EMBL/GenBank/DDBJ whole genome shotgun (WGS) entry which is preliminary data.</text>
</comment>